<dbReference type="Pfam" id="PF04264">
    <property type="entry name" value="YceI"/>
    <property type="match status" value="1"/>
</dbReference>
<dbReference type="InterPro" id="IPR036761">
    <property type="entry name" value="TTHA0802/YceI-like_sf"/>
</dbReference>
<dbReference type="AlphaFoldDB" id="A0A2V4AH56"/>
<evidence type="ECO:0000313" key="2">
    <source>
        <dbReference type="EMBL" id="PXY19252.1"/>
    </source>
</evidence>
<dbReference type="EMBL" id="MASW01000007">
    <property type="protein sequence ID" value="PXY19252.1"/>
    <property type="molecule type" value="Genomic_DNA"/>
</dbReference>
<dbReference type="PANTHER" id="PTHR34406">
    <property type="entry name" value="PROTEIN YCEI"/>
    <property type="match status" value="1"/>
</dbReference>
<proteinExistence type="inferred from homology"/>
<dbReference type="InterPro" id="IPR007372">
    <property type="entry name" value="Lipid/polyisoprenoid-bd_YceI"/>
</dbReference>
<dbReference type="SMART" id="SM00867">
    <property type="entry name" value="YceI"/>
    <property type="match status" value="1"/>
</dbReference>
<comment type="caution">
    <text evidence="2">The sequence shown here is derived from an EMBL/GenBank/DDBJ whole genome shotgun (WGS) entry which is preliminary data.</text>
</comment>
<dbReference type="RefSeq" id="WP_112285181.1">
    <property type="nucleotide sequence ID" value="NZ_MASW01000007.1"/>
</dbReference>
<organism evidence="2 3">
    <name type="scientific">Prauserella muralis</name>
    <dbReference type="NCBI Taxonomy" id="588067"/>
    <lineage>
        <taxon>Bacteria</taxon>
        <taxon>Bacillati</taxon>
        <taxon>Actinomycetota</taxon>
        <taxon>Actinomycetes</taxon>
        <taxon>Pseudonocardiales</taxon>
        <taxon>Pseudonocardiaceae</taxon>
        <taxon>Prauserella</taxon>
    </lineage>
</organism>
<keyword evidence="3" id="KW-1185">Reference proteome</keyword>
<evidence type="ECO:0000313" key="3">
    <source>
        <dbReference type="Proteomes" id="UP000249915"/>
    </source>
</evidence>
<dbReference type="Gene3D" id="2.40.128.110">
    <property type="entry name" value="Lipid/polyisoprenoid-binding, YceI-like"/>
    <property type="match status" value="1"/>
</dbReference>
<sequence length="182" mass="19104">MSAPTTEIPGYLAGTWTIDPVHSDVTFTVRHLGVSKVRGRFSEFGGEIVTGENITGSSVTATIQAASIDTNNADRDTHVKSGDFLDIEQFPTLTFRSTGIRTDGEDYLIDGELTLHGVTKPVTLTAELGGIGDGMTEGSKVIGVSATTEFSRADFGVGASIPTAVVSDKIKIELNIEAGLQA</sequence>
<dbReference type="OrthoDB" id="9811006at2"/>
<protein>
    <submittedName>
        <fullName evidence="2">Uncharacterized protein</fullName>
    </submittedName>
</protein>
<name>A0A2V4AH56_9PSEU</name>
<reference evidence="2 3" key="1">
    <citation type="submission" date="2016-07" db="EMBL/GenBank/DDBJ databases">
        <title>Draft genome sequence of Prauserella muralis DSM 45305, isolated from a mould-covered wall in an indoor environment.</title>
        <authorList>
            <person name="Ruckert C."/>
            <person name="Albersmeier A."/>
            <person name="Jiang C.-L."/>
            <person name="Jiang Y."/>
            <person name="Kalinowski J."/>
            <person name="Schneider O."/>
            <person name="Winkler A."/>
            <person name="Zotchev S.B."/>
        </authorList>
    </citation>
    <scope>NUCLEOTIDE SEQUENCE [LARGE SCALE GENOMIC DNA]</scope>
    <source>
        <strain evidence="2 3">DSM 45305</strain>
    </source>
</reference>
<gene>
    <name evidence="2" type="ORF">BAY60_31200</name>
</gene>
<accession>A0A2V4AH56</accession>
<comment type="similarity">
    <text evidence="1">Belongs to the UPF0312 family.</text>
</comment>
<dbReference type="SUPFAM" id="SSF101874">
    <property type="entry name" value="YceI-like"/>
    <property type="match status" value="1"/>
</dbReference>
<dbReference type="Proteomes" id="UP000249915">
    <property type="component" value="Unassembled WGS sequence"/>
</dbReference>
<evidence type="ECO:0000256" key="1">
    <source>
        <dbReference type="ARBA" id="ARBA00008812"/>
    </source>
</evidence>
<dbReference type="PANTHER" id="PTHR34406:SF1">
    <property type="entry name" value="PROTEIN YCEI"/>
    <property type="match status" value="1"/>
</dbReference>